<feature type="transmembrane region" description="Helical" evidence="1">
    <location>
        <begin position="21"/>
        <end position="42"/>
    </location>
</feature>
<organism evidence="3 4">
    <name type="scientific">Terricaulis silvestris</name>
    <dbReference type="NCBI Taxonomy" id="2686094"/>
    <lineage>
        <taxon>Bacteria</taxon>
        <taxon>Pseudomonadati</taxon>
        <taxon>Pseudomonadota</taxon>
        <taxon>Alphaproteobacteria</taxon>
        <taxon>Caulobacterales</taxon>
        <taxon>Caulobacteraceae</taxon>
        <taxon>Terricaulis</taxon>
    </lineage>
</organism>
<reference evidence="4" key="1">
    <citation type="submission" date="2019-12" db="EMBL/GenBank/DDBJ databases">
        <title>Complete genome of Terracaulis silvestris 0127_4.</title>
        <authorList>
            <person name="Vieira S."/>
            <person name="Riedel T."/>
            <person name="Sproer C."/>
            <person name="Pascual J."/>
            <person name="Boedeker C."/>
            <person name="Overmann J."/>
        </authorList>
    </citation>
    <scope>NUCLEOTIDE SEQUENCE [LARGE SCALE GENOMIC DNA]</scope>
    <source>
        <strain evidence="4">0127_4</strain>
    </source>
</reference>
<keyword evidence="4" id="KW-1185">Reference proteome</keyword>
<dbReference type="AlphaFoldDB" id="A0A6I6MS86"/>
<dbReference type="InterPro" id="IPR002035">
    <property type="entry name" value="VWF_A"/>
</dbReference>
<dbReference type="InterPro" id="IPR028087">
    <property type="entry name" value="Tad_N"/>
</dbReference>
<accession>A0A6I6MS86</accession>
<name>A0A6I6MS86_9CAUL</name>
<dbReference type="KEGG" id="tsv:DSM104635_03144"/>
<dbReference type="InterPro" id="IPR036465">
    <property type="entry name" value="vWFA_dom_sf"/>
</dbReference>
<feature type="domain" description="VWFA" evidence="2">
    <location>
        <begin position="347"/>
        <end position="602"/>
    </location>
</feature>
<dbReference type="RefSeq" id="WP_158767085.1">
    <property type="nucleotide sequence ID" value="NZ_CP047045.1"/>
</dbReference>
<keyword evidence="1" id="KW-0812">Transmembrane</keyword>
<proteinExistence type="predicted"/>
<protein>
    <submittedName>
        <fullName evidence="3">Flp pilus assembly protein TadG</fullName>
    </submittedName>
</protein>
<dbReference type="EMBL" id="CP047045">
    <property type="protein sequence ID" value="QGZ96286.1"/>
    <property type="molecule type" value="Genomic_DNA"/>
</dbReference>
<dbReference type="Pfam" id="PF13400">
    <property type="entry name" value="Tad"/>
    <property type="match status" value="1"/>
</dbReference>
<dbReference type="Gene3D" id="3.40.50.410">
    <property type="entry name" value="von Willebrand factor, type A domain"/>
    <property type="match status" value="2"/>
</dbReference>
<evidence type="ECO:0000259" key="2">
    <source>
        <dbReference type="PROSITE" id="PS50234"/>
    </source>
</evidence>
<keyword evidence="1" id="KW-1133">Transmembrane helix</keyword>
<dbReference type="Proteomes" id="UP000431269">
    <property type="component" value="Chromosome"/>
</dbReference>
<evidence type="ECO:0000313" key="4">
    <source>
        <dbReference type="Proteomes" id="UP000431269"/>
    </source>
</evidence>
<keyword evidence="1" id="KW-0472">Membrane</keyword>
<evidence type="ECO:0000313" key="3">
    <source>
        <dbReference type="EMBL" id="QGZ96286.1"/>
    </source>
</evidence>
<dbReference type="SUPFAM" id="SSF53300">
    <property type="entry name" value="vWA-like"/>
    <property type="match status" value="1"/>
</dbReference>
<evidence type="ECO:0000256" key="1">
    <source>
        <dbReference type="SAM" id="Phobius"/>
    </source>
</evidence>
<sequence length="613" mass="65539">MVTQEFIGERSARAFGRDRRGNVAMMWGLMGAVLVGLIGITVDFTRAQALRNQMQNAVDGAALVAERSSNLTLAQRQAAAEAFFDAEMGDLATGATFTITHLDDGGHMASASMPMPLSLARVIKNQDWDIAVQAVAEANASPPIEVALVLDNTGSMSADMDGLRSAASDLVGDLLSIDGDTVRVALVPFVAQVNIGNEASHLAWMDQAGQAAYNGEILEDRSIAYRARTTSGTGNTGNNCQNISTLPFTGYPGSYRITWRRGDASLLGGLLGSSGGQANRCYAWTPSDGINYLTLFDLLPNDDWKGCVEARPEPYDVTDAAPNIGTPDTMFVPFFWLDTVDNGVTSSNSYITDSQGNITSATMSSRMSSGSGTANDDDGLQARMFNVFKYRNNSASIDASPPDTRGPNRGCPTPIVPLTTNENLLQTNVAAMRHWSGGGTNQAEGLAWGWRVLSPNAPFSEGAAYGPNVRKVIVLMSDGENTNVGSDPVLDSDYSAYNHLGVWTDLADGGLLGQLIGGIVRGILAPQYRRNISSSTSYVSYVNQREATLCTNIKNAGIEIYTVIFRETDQATETLMRNCASSDENFFRADNAQELSEAFDAIGSGIGQLRLTH</sequence>
<dbReference type="PROSITE" id="PS50234">
    <property type="entry name" value="VWFA"/>
    <property type="match status" value="1"/>
</dbReference>
<gene>
    <name evidence="3" type="ORF">DSM104635_03144</name>
</gene>